<dbReference type="Proteomes" id="UP000663090">
    <property type="component" value="Chromosome"/>
</dbReference>
<dbReference type="SUPFAM" id="SSF51556">
    <property type="entry name" value="Metallo-dependent hydrolases"/>
    <property type="match status" value="1"/>
</dbReference>
<evidence type="ECO:0000313" key="3">
    <source>
        <dbReference type="EMBL" id="QSQ15017.1"/>
    </source>
</evidence>
<dbReference type="PANTHER" id="PTHR21240">
    <property type="entry name" value="2-AMINO-3-CARBOXYLMUCONATE-6-SEMIALDEHYDE DECARBOXYLASE"/>
    <property type="match status" value="1"/>
</dbReference>
<dbReference type="InterPro" id="IPR032465">
    <property type="entry name" value="ACMSD"/>
</dbReference>
<keyword evidence="1" id="KW-0456">Lyase</keyword>
<gene>
    <name evidence="3" type="ORF">JY572_02725</name>
</gene>
<dbReference type="InterPro" id="IPR006680">
    <property type="entry name" value="Amidohydro-rel"/>
</dbReference>
<proteinExistence type="predicted"/>
<reference evidence="3 4" key="1">
    <citation type="submission" date="2021-02" db="EMBL/GenBank/DDBJ databases">
        <title>De Novo genome assembly of isolated myxobacteria.</title>
        <authorList>
            <person name="Stevens D.C."/>
        </authorList>
    </citation>
    <scope>NUCLEOTIDE SEQUENCE [LARGE SCALE GENOMIC DNA]</scope>
    <source>
        <strain evidence="3 4">SCHIC003</strain>
    </source>
</reference>
<dbReference type="InterPro" id="IPR032466">
    <property type="entry name" value="Metal_Hydrolase"/>
</dbReference>
<dbReference type="PANTHER" id="PTHR21240:SF28">
    <property type="entry name" value="ISO-OROTATE DECARBOXYLASE (EUROFUNG)"/>
    <property type="match status" value="1"/>
</dbReference>
<feature type="domain" description="Amidohydrolase-related" evidence="2">
    <location>
        <begin position="86"/>
        <end position="387"/>
    </location>
</feature>
<dbReference type="Pfam" id="PF04909">
    <property type="entry name" value="Amidohydro_2"/>
    <property type="match status" value="1"/>
</dbReference>
<accession>A0ABX7N8C8</accession>
<protein>
    <submittedName>
        <fullName evidence="3">Amidohydrolase</fullName>
    </submittedName>
</protein>
<keyword evidence="4" id="KW-1185">Reference proteome</keyword>
<dbReference type="Gene3D" id="3.20.20.140">
    <property type="entry name" value="Metal-dependent hydrolases"/>
    <property type="match status" value="1"/>
</dbReference>
<evidence type="ECO:0000259" key="2">
    <source>
        <dbReference type="Pfam" id="PF04909"/>
    </source>
</evidence>
<name>A0ABX7N8C8_9BACT</name>
<sequence>MSNTVADKARSSLTVDMDRHVQETWRIFQDYAEPQFRSHVYRKVDLPDGSSRIAIGERVMAFSGAMWDDPYANRMFDDHRFWPNHPLREGFDPKGYLSTMDAEGIDVALLTPTLALGNATIPNGIAGSALCRAYGRWVAEFASTAPKRLRPVYPVNLHDVTLAVKDARWAIETLGLAGFLVVPLPVGERALHDAALDPFWSLAQELDVPIQVHTISSLPDAEGRGPLVDVVAGAKRFGGSLFLHHLVSHRIEQQLALASLIAGGVLERFPKLRLVFVEAGGEWVRGWLAEMDARYDSPMMRRSVPWLTLRPSEYFQRQCLAAFHANEPLRGALGKELGAGQLAWASDYPHHDSLFPGAGEAVRKEVSTLALEDQERILGGNAARFYGWV</sequence>
<evidence type="ECO:0000313" key="4">
    <source>
        <dbReference type="Proteomes" id="UP000663090"/>
    </source>
</evidence>
<evidence type="ECO:0000256" key="1">
    <source>
        <dbReference type="ARBA" id="ARBA00023239"/>
    </source>
</evidence>
<dbReference type="RefSeq" id="WP_206716759.1">
    <property type="nucleotide sequence ID" value="NZ_CP071091.1"/>
</dbReference>
<organism evidence="3 4">
    <name type="scientific">Myxococcus landrumensis</name>
    <dbReference type="NCBI Taxonomy" id="2813577"/>
    <lineage>
        <taxon>Bacteria</taxon>
        <taxon>Pseudomonadati</taxon>
        <taxon>Myxococcota</taxon>
        <taxon>Myxococcia</taxon>
        <taxon>Myxococcales</taxon>
        <taxon>Cystobacterineae</taxon>
        <taxon>Myxococcaceae</taxon>
        <taxon>Myxococcus</taxon>
    </lineage>
</organism>
<dbReference type="EMBL" id="CP071091">
    <property type="protein sequence ID" value="QSQ15017.1"/>
    <property type="molecule type" value="Genomic_DNA"/>
</dbReference>